<accession>A0ABR2L9T8</accession>
<dbReference type="Gene3D" id="1.20.5.2950">
    <property type="match status" value="1"/>
</dbReference>
<evidence type="ECO:0000256" key="2">
    <source>
        <dbReference type="ARBA" id="ARBA00022448"/>
    </source>
</evidence>
<dbReference type="InterPro" id="IPR005124">
    <property type="entry name" value="V-ATPase_G"/>
</dbReference>
<organism evidence="6 7">
    <name type="scientific">Tritrichomonas musculus</name>
    <dbReference type="NCBI Taxonomy" id="1915356"/>
    <lineage>
        <taxon>Eukaryota</taxon>
        <taxon>Metamonada</taxon>
        <taxon>Parabasalia</taxon>
        <taxon>Tritrichomonadida</taxon>
        <taxon>Tritrichomonadidae</taxon>
        <taxon>Tritrichomonas</taxon>
    </lineage>
</organism>
<feature type="coiled-coil region" evidence="5">
    <location>
        <begin position="53"/>
        <end position="80"/>
    </location>
</feature>
<proteinExistence type="inferred from homology"/>
<evidence type="ECO:0000256" key="3">
    <source>
        <dbReference type="ARBA" id="ARBA00022781"/>
    </source>
</evidence>
<keyword evidence="3" id="KW-0375">Hydrogen ion transport</keyword>
<gene>
    <name evidence="6" type="ORF">M9Y10_002427</name>
</gene>
<comment type="similarity">
    <text evidence="1">Belongs to the V-ATPase G subunit family.</text>
</comment>
<dbReference type="Proteomes" id="UP001470230">
    <property type="component" value="Unassembled WGS sequence"/>
</dbReference>
<name>A0ABR2L9T8_9EUKA</name>
<evidence type="ECO:0000256" key="1">
    <source>
        <dbReference type="ARBA" id="ARBA00010066"/>
    </source>
</evidence>
<keyword evidence="4" id="KW-0406">Ion transport</keyword>
<dbReference type="EMBL" id="JAPFFF010000001">
    <property type="protein sequence ID" value="KAK8900104.1"/>
    <property type="molecule type" value="Genomic_DNA"/>
</dbReference>
<keyword evidence="7" id="KW-1185">Reference proteome</keyword>
<protein>
    <submittedName>
        <fullName evidence="6">Uncharacterized protein</fullName>
    </submittedName>
</protein>
<evidence type="ECO:0000313" key="6">
    <source>
        <dbReference type="EMBL" id="KAK8900104.1"/>
    </source>
</evidence>
<evidence type="ECO:0000313" key="7">
    <source>
        <dbReference type="Proteomes" id="UP001470230"/>
    </source>
</evidence>
<sequence>MNEESTKVLDEIKAVQGKADSIVDLANQRKQEFLSSTLAEAKSHIASVKADNDKNLRALKKDLDRENDAKKKEVEKQTTKQIEKLQANGEKHLEQLIELLYNTVINVDTE</sequence>
<evidence type="ECO:0000256" key="4">
    <source>
        <dbReference type="ARBA" id="ARBA00023065"/>
    </source>
</evidence>
<reference evidence="6 7" key="1">
    <citation type="submission" date="2024-04" db="EMBL/GenBank/DDBJ databases">
        <title>Tritrichomonas musculus Genome.</title>
        <authorList>
            <person name="Alves-Ferreira E."/>
            <person name="Grigg M."/>
            <person name="Lorenzi H."/>
            <person name="Galac M."/>
        </authorList>
    </citation>
    <scope>NUCLEOTIDE SEQUENCE [LARGE SCALE GENOMIC DNA]</scope>
    <source>
        <strain evidence="6 7">EAF2021</strain>
    </source>
</reference>
<dbReference type="Pfam" id="PF03179">
    <property type="entry name" value="V-ATPase_G"/>
    <property type="match status" value="1"/>
</dbReference>
<keyword evidence="5" id="KW-0175">Coiled coil</keyword>
<keyword evidence="2" id="KW-0813">Transport</keyword>
<evidence type="ECO:0000256" key="5">
    <source>
        <dbReference type="SAM" id="Coils"/>
    </source>
</evidence>
<comment type="caution">
    <text evidence="6">The sequence shown here is derived from an EMBL/GenBank/DDBJ whole genome shotgun (WGS) entry which is preliminary data.</text>
</comment>